<dbReference type="GO" id="GO:0008076">
    <property type="term" value="C:voltage-gated potassium channel complex"/>
    <property type="evidence" value="ECO:0007669"/>
    <property type="project" value="InterPro"/>
</dbReference>
<comment type="subcellular location">
    <subcellularLocation>
        <location evidence="1">Membrane</location>
        <topology evidence="1">Multi-pass membrane protein</topology>
    </subcellularLocation>
</comment>
<keyword evidence="7" id="KW-0407">Ion channel</keyword>
<evidence type="ECO:0000313" key="9">
    <source>
        <dbReference type="EMBL" id="NDV36093.1"/>
    </source>
</evidence>
<keyword evidence="5" id="KW-0406">Ion transport</keyword>
<dbReference type="PANTHER" id="PTHR11537">
    <property type="entry name" value="VOLTAGE-GATED POTASSIUM CHANNEL"/>
    <property type="match status" value="1"/>
</dbReference>
<sequence>MFHPRNAHLLMDKEEFFFDRDPGAFEVILNFYRTGRLIVPDWLPMDLLYEELKYFSLDVPPDIGSRRVSMDLLKFEPQSKIADAAEYRRITRHKLLKDHQAVLNKILEKFIKKIEKNSALGHTSCEVQFLSPLHYTNSTPRPIFNIISKDEIRELIIELFKEKNFDIKPYFEYSKTKSTAIIGLDDQVINKNDPKYFSFIIKW</sequence>
<evidence type="ECO:0000256" key="2">
    <source>
        <dbReference type="ARBA" id="ARBA00022448"/>
    </source>
</evidence>
<feature type="domain" description="Potassium channel tetramerisation-type BTB" evidence="8">
    <location>
        <begin position="12"/>
        <end position="58"/>
    </location>
</feature>
<keyword evidence="4" id="KW-1133">Transmembrane helix</keyword>
<name>A0A6B2LG97_9EUKA</name>
<dbReference type="AlphaFoldDB" id="A0A6B2LG97"/>
<dbReference type="PANTHER" id="PTHR11537:SF254">
    <property type="entry name" value="POTASSIUM VOLTAGE-GATED CHANNEL PROTEIN SHAB"/>
    <property type="match status" value="1"/>
</dbReference>
<evidence type="ECO:0000256" key="5">
    <source>
        <dbReference type="ARBA" id="ARBA00023065"/>
    </source>
</evidence>
<evidence type="ECO:0000256" key="4">
    <source>
        <dbReference type="ARBA" id="ARBA00022989"/>
    </source>
</evidence>
<dbReference type="InterPro" id="IPR028325">
    <property type="entry name" value="VG_K_chnl"/>
</dbReference>
<dbReference type="SUPFAM" id="SSF54695">
    <property type="entry name" value="POZ domain"/>
    <property type="match status" value="1"/>
</dbReference>
<dbReference type="Pfam" id="PF02214">
    <property type="entry name" value="BTB_2"/>
    <property type="match status" value="1"/>
</dbReference>
<keyword evidence="3" id="KW-0812">Transmembrane</keyword>
<accession>A0A6B2LG97</accession>
<dbReference type="InterPro" id="IPR003131">
    <property type="entry name" value="T1-type_BTB"/>
</dbReference>
<evidence type="ECO:0000256" key="1">
    <source>
        <dbReference type="ARBA" id="ARBA00004141"/>
    </source>
</evidence>
<organism evidence="9">
    <name type="scientific">Arcella intermedia</name>
    <dbReference type="NCBI Taxonomy" id="1963864"/>
    <lineage>
        <taxon>Eukaryota</taxon>
        <taxon>Amoebozoa</taxon>
        <taxon>Tubulinea</taxon>
        <taxon>Elardia</taxon>
        <taxon>Arcellinida</taxon>
        <taxon>Sphaerothecina</taxon>
        <taxon>Arcellidae</taxon>
        <taxon>Arcella</taxon>
    </lineage>
</organism>
<evidence type="ECO:0000256" key="7">
    <source>
        <dbReference type="ARBA" id="ARBA00023303"/>
    </source>
</evidence>
<evidence type="ECO:0000259" key="8">
    <source>
        <dbReference type="Pfam" id="PF02214"/>
    </source>
</evidence>
<dbReference type="GO" id="GO:0005249">
    <property type="term" value="F:voltage-gated potassium channel activity"/>
    <property type="evidence" value="ECO:0007669"/>
    <property type="project" value="InterPro"/>
</dbReference>
<reference evidence="9" key="1">
    <citation type="journal article" date="2020" name="J. Eukaryot. Microbiol.">
        <title>De novo Sequencing, Assembly and Annotation of the Transcriptome for the Free-Living Testate Amoeba Arcella intermedia.</title>
        <authorList>
            <person name="Ribeiro G.M."/>
            <person name="Porfirio-Sousa A.L."/>
            <person name="Maurer-Alcala X.X."/>
            <person name="Katz L.A."/>
            <person name="Lahr D.J.G."/>
        </authorList>
    </citation>
    <scope>NUCLEOTIDE SEQUENCE</scope>
</reference>
<proteinExistence type="predicted"/>
<evidence type="ECO:0000256" key="3">
    <source>
        <dbReference type="ARBA" id="ARBA00022692"/>
    </source>
</evidence>
<dbReference type="InterPro" id="IPR011333">
    <property type="entry name" value="SKP1/BTB/POZ_sf"/>
</dbReference>
<dbReference type="Gene3D" id="3.30.710.10">
    <property type="entry name" value="Potassium Channel Kv1.1, Chain A"/>
    <property type="match status" value="1"/>
</dbReference>
<protein>
    <recommendedName>
        <fullName evidence="8">Potassium channel tetramerisation-type BTB domain-containing protein</fullName>
    </recommendedName>
</protein>
<keyword evidence="6" id="KW-0472">Membrane</keyword>
<dbReference type="EMBL" id="GIBP01007124">
    <property type="protein sequence ID" value="NDV36093.1"/>
    <property type="molecule type" value="Transcribed_RNA"/>
</dbReference>
<keyword evidence="2" id="KW-0813">Transport</keyword>
<evidence type="ECO:0000256" key="6">
    <source>
        <dbReference type="ARBA" id="ARBA00023136"/>
    </source>
</evidence>
<dbReference type="GO" id="GO:0051260">
    <property type="term" value="P:protein homooligomerization"/>
    <property type="evidence" value="ECO:0007669"/>
    <property type="project" value="InterPro"/>
</dbReference>
<dbReference type="GO" id="GO:0001508">
    <property type="term" value="P:action potential"/>
    <property type="evidence" value="ECO:0007669"/>
    <property type="project" value="TreeGrafter"/>
</dbReference>